<organism evidence="2 3">
    <name type="scientific">Funneliformis geosporum</name>
    <dbReference type="NCBI Taxonomy" id="1117311"/>
    <lineage>
        <taxon>Eukaryota</taxon>
        <taxon>Fungi</taxon>
        <taxon>Fungi incertae sedis</taxon>
        <taxon>Mucoromycota</taxon>
        <taxon>Glomeromycotina</taxon>
        <taxon>Glomeromycetes</taxon>
        <taxon>Glomerales</taxon>
        <taxon>Glomeraceae</taxon>
        <taxon>Funneliformis</taxon>
    </lineage>
</organism>
<protein>
    <submittedName>
        <fullName evidence="2">9175_t:CDS:1</fullName>
    </submittedName>
</protein>
<sequence length="210" mass="24462">ESLERELKLARINRPTLPTTTNNYETKLDYFQTALYALLIYLYYQKQNPLANFTNPDSATPQEIEEVKKVNQIFADFCKNEIGGQDINEIRTKLNGRTLTEILEENEDYETKTDELTRKKGELEAEITSLTTAYKNRVNEKERLLTRLQAEKKELQTKYNKKAESLDGEQCENNKLVEKITSLEEKVKELNRTNLEESKTVDELATKLQT</sequence>
<feature type="coiled-coil region" evidence="1">
    <location>
        <begin position="99"/>
        <end position="200"/>
    </location>
</feature>
<gene>
    <name evidence="2" type="ORF">FWILDA_LOCUS18515</name>
</gene>
<feature type="non-terminal residue" evidence="2">
    <location>
        <position position="1"/>
    </location>
</feature>
<dbReference type="AlphaFoldDB" id="A0A9W4X302"/>
<name>A0A9W4X302_9GLOM</name>
<dbReference type="Proteomes" id="UP001153678">
    <property type="component" value="Unassembled WGS sequence"/>
</dbReference>
<accession>A0A9W4X302</accession>
<reference evidence="2" key="1">
    <citation type="submission" date="2022-08" db="EMBL/GenBank/DDBJ databases">
        <authorList>
            <person name="Kallberg Y."/>
            <person name="Tangrot J."/>
            <person name="Rosling A."/>
        </authorList>
    </citation>
    <scope>NUCLEOTIDE SEQUENCE</scope>
    <source>
        <strain evidence="2">Wild A</strain>
    </source>
</reference>
<evidence type="ECO:0000313" key="2">
    <source>
        <dbReference type="EMBL" id="CAI2198322.1"/>
    </source>
</evidence>
<keyword evidence="1" id="KW-0175">Coiled coil</keyword>
<proteinExistence type="predicted"/>
<evidence type="ECO:0000313" key="3">
    <source>
        <dbReference type="Proteomes" id="UP001153678"/>
    </source>
</evidence>
<dbReference type="EMBL" id="CAMKVN010018330">
    <property type="protein sequence ID" value="CAI2198322.1"/>
    <property type="molecule type" value="Genomic_DNA"/>
</dbReference>
<comment type="caution">
    <text evidence="2">The sequence shown here is derived from an EMBL/GenBank/DDBJ whole genome shotgun (WGS) entry which is preliminary data.</text>
</comment>
<keyword evidence="3" id="KW-1185">Reference proteome</keyword>
<evidence type="ECO:0000256" key="1">
    <source>
        <dbReference type="SAM" id="Coils"/>
    </source>
</evidence>